<dbReference type="GO" id="GO:0005829">
    <property type="term" value="C:cytosol"/>
    <property type="evidence" value="ECO:0007669"/>
    <property type="project" value="TreeGrafter"/>
</dbReference>
<dbReference type="InterPro" id="IPR040185">
    <property type="entry name" value="Far11/STRP"/>
</dbReference>
<dbReference type="PANTHER" id="PTHR13239">
    <property type="entry name" value="PROTEIN REQUIRED FOR HYPHAL ANASTOMOSIS HAM-2"/>
    <property type="match status" value="1"/>
</dbReference>
<name>A0AAW2YQE9_9EUKA</name>
<gene>
    <name evidence="3" type="ORF">AKO1_007886</name>
</gene>
<dbReference type="AlphaFoldDB" id="A0AAW2YQE9"/>
<feature type="domain" description="Far11/STRP N-terminal" evidence="1">
    <location>
        <begin position="62"/>
        <end position="334"/>
    </location>
</feature>
<sequence>MLSHKHITPPLGLLFQNLYSKTDLQKKVLPEKVRRKFGELPSSPQIDKEDAKQSYQHNNYGHSNLYEACNEFLNEYELQEIQKSKQAFEALIQSGDYGISTSFRGCDHQECEAFVEDCLERVERNSNSDAGYCLLYIVLGCYGAVQGDDFSSKNRSQMDNMKSNCKLLLDCNALPTIYNAFQRHAFAVIDGKTKDSRLVNLYSNILYIFLTTVMWKWEERATIEQVNDVRYDLFGNEKTHMTRVLVLLLKESIVTNTNPYMPLNKIILLLWKSLYILLGAPHSSNESFVVSSDMTLKESRNKNTDPESKTPRNTIKDACESEKLYRLLLPDMMNLIASLLLVMTSDQDARKREISLKGACSILFYLIKHFKKSHPSQGHFVCQLLIEANAPVLFMRVLSVDVSKYLKAESDDPTICLMRGEQYQVLDEKNYECNNDITWRNAFTILTFLRLLQKINKDCEDTVLKLIQQKAHQVLYRMFAFTDCRLIVMYCAKIFKSMWKNIPPKWQSSHLNVLNYVYKYVKPLMVDGWLSNQQSNNQHKRQCQDVAKGVQLNLQEFNRFNYEQWWRSCKEDEDGMVVIPDENFVPIQQTMLMYGRTQISVSSTNQYEQMLNHLLATSDDIMWM</sequence>
<dbReference type="SMART" id="SM01293">
    <property type="entry name" value="DUF3402"/>
    <property type="match status" value="1"/>
</dbReference>
<dbReference type="GO" id="GO:0007010">
    <property type="term" value="P:cytoskeleton organization"/>
    <property type="evidence" value="ECO:0007669"/>
    <property type="project" value="TreeGrafter"/>
</dbReference>
<dbReference type="EMBL" id="JAOPGA020000496">
    <property type="protein sequence ID" value="KAL0479055.1"/>
    <property type="molecule type" value="Genomic_DNA"/>
</dbReference>
<dbReference type="InterPro" id="IPR012486">
    <property type="entry name" value="Far11/STRP_N"/>
</dbReference>
<dbReference type="Proteomes" id="UP001431209">
    <property type="component" value="Unassembled WGS sequence"/>
</dbReference>
<organism evidence="3 4">
    <name type="scientific">Acrasis kona</name>
    <dbReference type="NCBI Taxonomy" id="1008807"/>
    <lineage>
        <taxon>Eukaryota</taxon>
        <taxon>Discoba</taxon>
        <taxon>Heterolobosea</taxon>
        <taxon>Tetramitia</taxon>
        <taxon>Eutetramitia</taxon>
        <taxon>Acrasidae</taxon>
        <taxon>Acrasis</taxon>
    </lineage>
</organism>
<evidence type="ECO:0000259" key="1">
    <source>
        <dbReference type="SMART" id="SM01292"/>
    </source>
</evidence>
<reference evidence="3 4" key="1">
    <citation type="submission" date="2024-03" db="EMBL/GenBank/DDBJ databases">
        <title>The Acrasis kona genome and developmental transcriptomes reveal deep origins of eukaryotic multicellular pathways.</title>
        <authorList>
            <person name="Sheikh S."/>
            <person name="Fu C.-J."/>
            <person name="Brown M.W."/>
            <person name="Baldauf S.L."/>
        </authorList>
    </citation>
    <scope>NUCLEOTIDE SEQUENCE [LARGE SCALE GENOMIC DNA]</scope>
    <source>
        <strain evidence="3 4">ATCC MYA-3509</strain>
    </source>
</reference>
<feature type="domain" description="Far11/STRP C-terminal" evidence="2">
    <location>
        <begin position="281"/>
        <end position="594"/>
    </location>
</feature>
<proteinExistence type="predicted"/>
<evidence type="ECO:0000259" key="2">
    <source>
        <dbReference type="SMART" id="SM01293"/>
    </source>
</evidence>
<dbReference type="PANTHER" id="PTHR13239:SF4">
    <property type="entry name" value="AT25231P"/>
    <property type="match status" value="1"/>
</dbReference>
<protein>
    <recommendedName>
        <fullName evidence="5">Far11/STRP C-terminal domain-containing protein</fullName>
    </recommendedName>
</protein>
<dbReference type="SMART" id="SM01292">
    <property type="entry name" value="N1221"/>
    <property type="match status" value="1"/>
</dbReference>
<dbReference type="Pfam" id="PF11882">
    <property type="entry name" value="DUF3402"/>
    <property type="match status" value="2"/>
</dbReference>
<comment type="caution">
    <text evidence="3">The sequence shown here is derived from an EMBL/GenBank/DDBJ whole genome shotgun (WGS) entry which is preliminary data.</text>
</comment>
<evidence type="ECO:0008006" key="5">
    <source>
        <dbReference type="Google" id="ProtNLM"/>
    </source>
</evidence>
<evidence type="ECO:0000313" key="4">
    <source>
        <dbReference type="Proteomes" id="UP001431209"/>
    </source>
</evidence>
<accession>A0AAW2YQE9</accession>
<evidence type="ECO:0000313" key="3">
    <source>
        <dbReference type="EMBL" id="KAL0479055.1"/>
    </source>
</evidence>
<keyword evidence="4" id="KW-1185">Reference proteome</keyword>
<dbReference type="Pfam" id="PF07923">
    <property type="entry name" value="N1221"/>
    <property type="match status" value="1"/>
</dbReference>
<dbReference type="InterPro" id="IPR021819">
    <property type="entry name" value="Far11/STRP_C"/>
</dbReference>